<gene>
    <name evidence="4" type="ORF">C6Y45_03260</name>
</gene>
<dbReference type="GO" id="GO:0016747">
    <property type="term" value="F:acyltransferase activity, transferring groups other than amino-acyl groups"/>
    <property type="evidence" value="ECO:0007669"/>
    <property type="project" value="InterPro"/>
</dbReference>
<feature type="domain" description="N-acetyltransferase" evidence="3">
    <location>
        <begin position="1"/>
        <end position="153"/>
    </location>
</feature>
<evidence type="ECO:0000313" key="5">
    <source>
        <dbReference type="Proteomes" id="UP000240509"/>
    </source>
</evidence>
<dbReference type="Proteomes" id="UP000240509">
    <property type="component" value="Unassembled WGS sequence"/>
</dbReference>
<evidence type="ECO:0000256" key="1">
    <source>
        <dbReference type="ARBA" id="ARBA00022679"/>
    </source>
</evidence>
<name>A0A2T4U9K6_9BACI</name>
<evidence type="ECO:0000313" key="4">
    <source>
        <dbReference type="EMBL" id="PTL40079.1"/>
    </source>
</evidence>
<dbReference type="PANTHER" id="PTHR43072">
    <property type="entry name" value="N-ACETYLTRANSFERASE"/>
    <property type="match status" value="1"/>
</dbReference>
<comment type="caution">
    <text evidence="4">The sequence shown here is derived from an EMBL/GenBank/DDBJ whole genome shotgun (WGS) entry which is preliminary data.</text>
</comment>
<keyword evidence="1 4" id="KW-0808">Transferase</keyword>
<proteinExistence type="predicted"/>
<dbReference type="CDD" id="cd04301">
    <property type="entry name" value="NAT_SF"/>
    <property type="match status" value="1"/>
</dbReference>
<organism evidence="4 5">
    <name type="scientific">Alkalicoccus saliphilus</name>
    <dbReference type="NCBI Taxonomy" id="200989"/>
    <lineage>
        <taxon>Bacteria</taxon>
        <taxon>Bacillati</taxon>
        <taxon>Bacillota</taxon>
        <taxon>Bacilli</taxon>
        <taxon>Bacillales</taxon>
        <taxon>Bacillaceae</taxon>
        <taxon>Alkalicoccus</taxon>
    </lineage>
</organism>
<evidence type="ECO:0000256" key="2">
    <source>
        <dbReference type="ARBA" id="ARBA00023315"/>
    </source>
</evidence>
<dbReference type="Pfam" id="PF00583">
    <property type="entry name" value="Acetyltransf_1"/>
    <property type="match status" value="1"/>
</dbReference>
<dbReference type="EMBL" id="PZJJ01000003">
    <property type="protein sequence ID" value="PTL40079.1"/>
    <property type="molecule type" value="Genomic_DNA"/>
</dbReference>
<protein>
    <submittedName>
        <fullName evidence="4">N-acetyltransferase</fullName>
    </submittedName>
</protein>
<sequence>MQYADWEAAASIYAEGIETGLATFEEKVPSWEEWDQNHMKNCRFVIEKNSEMAGWAALSPVSARSAYRGAAEVSIYVSSRFRGLGGGERLLTRLITESEAEGIWTLQSVVFRENRSSLRLHEKTGFRTVGYREKIACLHGVWQDTVLMEKRSQLI</sequence>
<dbReference type="OrthoDB" id="9798006at2"/>
<dbReference type="AlphaFoldDB" id="A0A2T4U9K6"/>
<dbReference type="PANTHER" id="PTHR43072:SF23">
    <property type="entry name" value="UPF0039 PROTEIN C11D3.02C"/>
    <property type="match status" value="1"/>
</dbReference>
<dbReference type="Gene3D" id="3.40.630.30">
    <property type="match status" value="1"/>
</dbReference>
<dbReference type="InterPro" id="IPR016181">
    <property type="entry name" value="Acyl_CoA_acyltransferase"/>
</dbReference>
<accession>A0A2T4U9K6</accession>
<dbReference type="PROSITE" id="PS51186">
    <property type="entry name" value="GNAT"/>
    <property type="match status" value="1"/>
</dbReference>
<keyword evidence="5" id="KW-1185">Reference proteome</keyword>
<reference evidence="4 5" key="1">
    <citation type="submission" date="2018-03" db="EMBL/GenBank/DDBJ databases">
        <title>Alkalicoccus saliphilus sp. nov., isolated from a mineral pool.</title>
        <authorList>
            <person name="Zhao B."/>
        </authorList>
    </citation>
    <scope>NUCLEOTIDE SEQUENCE [LARGE SCALE GENOMIC DNA]</scope>
    <source>
        <strain evidence="4 5">6AG</strain>
    </source>
</reference>
<evidence type="ECO:0000259" key="3">
    <source>
        <dbReference type="PROSITE" id="PS51186"/>
    </source>
</evidence>
<dbReference type="SUPFAM" id="SSF55729">
    <property type="entry name" value="Acyl-CoA N-acyltransferases (Nat)"/>
    <property type="match status" value="1"/>
</dbReference>
<dbReference type="InterPro" id="IPR000182">
    <property type="entry name" value="GNAT_dom"/>
</dbReference>
<keyword evidence="2" id="KW-0012">Acyltransferase</keyword>